<keyword evidence="13" id="KW-1185">Reference proteome</keyword>
<evidence type="ECO:0000256" key="5">
    <source>
        <dbReference type="ARBA" id="ARBA00022741"/>
    </source>
</evidence>
<dbReference type="FunFam" id="2.40.50.140:FF:000050">
    <property type="entry name" value="Lysine--tRNA ligase"/>
    <property type="match status" value="1"/>
</dbReference>
<dbReference type="InterPro" id="IPR004364">
    <property type="entry name" value="Aa-tRNA-synt_II"/>
</dbReference>
<dbReference type="GO" id="GO:0006430">
    <property type="term" value="P:lysyl-tRNA aminoacylation"/>
    <property type="evidence" value="ECO:0007669"/>
    <property type="project" value="InterPro"/>
</dbReference>
<comment type="catalytic activity">
    <reaction evidence="10">
        <text>tRNA(Lys) + L-lysine + ATP = L-lysyl-tRNA(Lys) + AMP + diphosphate</text>
        <dbReference type="Rhea" id="RHEA:20792"/>
        <dbReference type="Rhea" id="RHEA-COMP:9696"/>
        <dbReference type="Rhea" id="RHEA-COMP:9697"/>
        <dbReference type="ChEBI" id="CHEBI:30616"/>
        <dbReference type="ChEBI" id="CHEBI:32551"/>
        <dbReference type="ChEBI" id="CHEBI:33019"/>
        <dbReference type="ChEBI" id="CHEBI:78442"/>
        <dbReference type="ChEBI" id="CHEBI:78529"/>
        <dbReference type="ChEBI" id="CHEBI:456215"/>
        <dbReference type="EC" id="6.1.1.6"/>
    </reaction>
</comment>
<evidence type="ECO:0000256" key="8">
    <source>
        <dbReference type="ARBA" id="ARBA00023146"/>
    </source>
</evidence>
<organism evidence="14">
    <name type="scientific">Soboliphyme baturini</name>
    <dbReference type="NCBI Taxonomy" id="241478"/>
    <lineage>
        <taxon>Eukaryota</taxon>
        <taxon>Metazoa</taxon>
        <taxon>Ecdysozoa</taxon>
        <taxon>Nematoda</taxon>
        <taxon>Enoplea</taxon>
        <taxon>Dorylaimia</taxon>
        <taxon>Dioctophymatida</taxon>
        <taxon>Dioctophymatoidea</taxon>
        <taxon>Soboliphymatidae</taxon>
        <taxon>Soboliphyme</taxon>
    </lineage>
</organism>
<dbReference type="PRINTS" id="PR00982">
    <property type="entry name" value="TRNASYNTHLYS"/>
</dbReference>
<keyword evidence="4" id="KW-0436">Ligase</keyword>
<keyword evidence="6" id="KW-0067">ATP-binding</keyword>
<dbReference type="SUPFAM" id="SSF50249">
    <property type="entry name" value="Nucleic acid-binding proteins"/>
    <property type="match status" value="1"/>
</dbReference>
<dbReference type="OrthoDB" id="21243at2759"/>
<dbReference type="InterPro" id="IPR006195">
    <property type="entry name" value="aa-tRNA-synth_II"/>
</dbReference>
<dbReference type="AlphaFoldDB" id="A0A183I922"/>
<keyword evidence="8" id="KW-0030">Aminoacyl-tRNA synthetase</keyword>
<reference evidence="14" key="1">
    <citation type="submission" date="2016-06" db="UniProtKB">
        <authorList>
            <consortium name="WormBaseParasite"/>
        </authorList>
    </citation>
    <scope>IDENTIFICATION</scope>
</reference>
<name>A0A183I922_9BILA</name>
<dbReference type="InterPro" id="IPR004365">
    <property type="entry name" value="NA-bd_OB_tRNA"/>
</dbReference>
<dbReference type="EMBL" id="UZAM01000178">
    <property type="protein sequence ID" value="VDO79753.1"/>
    <property type="molecule type" value="Genomic_DNA"/>
</dbReference>
<dbReference type="GO" id="GO:0005524">
    <property type="term" value="F:ATP binding"/>
    <property type="evidence" value="ECO:0007669"/>
    <property type="project" value="UniProtKB-KW"/>
</dbReference>
<evidence type="ECO:0000256" key="10">
    <source>
        <dbReference type="ARBA" id="ARBA00048573"/>
    </source>
</evidence>
<evidence type="ECO:0000256" key="3">
    <source>
        <dbReference type="ARBA" id="ARBA00015745"/>
    </source>
</evidence>
<dbReference type="GO" id="GO:0000049">
    <property type="term" value="F:tRNA binding"/>
    <property type="evidence" value="ECO:0007669"/>
    <property type="project" value="TreeGrafter"/>
</dbReference>
<comment type="similarity">
    <text evidence="1">Belongs to the class-II aminoacyl-tRNA synthetase family.</text>
</comment>
<dbReference type="Pfam" id="PF00152">
    <property type="entry name" value="tRNA-synt_2"/>
    <property type="match status" value="1"/>
</dbReference>
<dbReference type="GO" id="GO:0005739">
    <property type="term" value="C:mitochondrion"/>
    <property type="evidence" value="ECO:0007669"/>
    <property type="project" value="TreeGrafter"/>
</dbReference>
<dbReference type="PROSITE" id="PS50862">
    <property type="entry name" value="AA_TRNA_LIGASE_II"/>
    <property type="match status" value="1"/>
</dbReference>
<feature type="domain" description="Aminoacyl-transfer RNA synthetases class-II family profile" evidence="11">
    <location>
        <begin position="207"/>
        <end position="438"/>
    </location>
</feature>
<dbReference type="InterPro" id="IPR045864">
    <property type="entry name" value="aa-tRNA-synth_II/BPL/LPL"/>
</dbReference>
<dbReference type="Proteomes" id="UP000270296">
    <property type="component" value="Unassembled WGS sequence"/>
</dbReference>
<dbReference type="Gene3D" id="2.40.50.140">
    <property type="entry name" value="Nucleic acid-binding proteins"/>
    <property type="match status" value="1"/>
</dbReference>
<evidence type="ECO:0000256" key="9">
    <source>
        <dbReference type="ARBA" id="ARBA00030563"/>
    </source>
</evidence>
<evidence type="ECO:0000313" key="14">
    <source>
        <dbReference type="WBParaSite" id="SBAD_0000012701-mRNA-1"/>
    </source>
</evidence>
<keyword evidence="5" id="KW-0547">Nucleotide-binding</keyword>
<gene>
    <name evidence="12" type="ORF">SBAD_LOCUS116</name>
</gene>
<dbReference type="WBParaSite" id="SBAD_0000012701-mRNA-1">
    <property type="protein sequence ID" value="SBAD_0000012701-mRNA-1"/>
    <property type="gene ID" value="SBAD_0000012701"/>
</dbReference>
<dbReference type="InterPro" id="IPR012340">
    <property type="entry name" value="NA-bd_OB-fold"/>
</dbReference>
<sequence>MKLKEKIPVEEAQLEKKESAYGGTVDSAAAEETIDPNEYYKLRLNALELLRKQNIDPYPHKFHVDISFHDYIAKYDYLKAGEMSDDVVSVAGRVHAKRTSGQKLIFYDIRSESLRLQVMANARMYDGGEELFTRANDSLRRGDIIGCRGRPGRTKKGELSIIAQQLLLLTPCLHMLPHLHFGLKNTETRYRMRYLDLMLNEHVKKKFFVRAKMNNYIRTYLDKLGFLEVETPMMNMIAGGAIAKPFVTHHNELDMDLYLRISPELYLKMLIVGGIDRVYELGRQFRNEGIDLTHNPEFTSVEFYMAYADYNDLMKITEDLVSGMVKHIRGSYRIEYHPTGPDGEVKVIDFTPPYSRISFYEALGKKLKVTLPPADQLATEESREFLDKICQQHEIECPPPRTTARLLDKLAGALIEPDCMNPTFLTDHPQIMSPLAKW</sequence>
<protein>
    <recommendedName>
        <fullName evidence="3">Lysine--tRNA ligase</fullName>
        <ecNumber evidence="2">6.1.1.6</ecNumber>
    </recommendedName>
    <alternativeName>
        <fullName evidence="9">Lysyl-tRNA synthetase</fullName>
    </alternativeName>
</protein>
<dbReference type="GO" id="GO:0005829">
    <property type="term" value="C:cytosol"/>
    <property type="evidence" value="ECO:0007669"/>
    <property type="project" value="TreeGrafter"/>
</dbReference>
<dbReference type="InterPro" id="IPR018149">
    <property type="entry name" value="Lys-tRNA-synth_II_C"/>
</dbReference>
<dbReference type="Pfam" id="PF01336">
    <property type="entry name" value="tRNA_anti-codon"/>
    <property type="match status" value="1"/>
</dbReference>
<dbReference type="EC" id="6.1.1.6" evidence="2"/>
<dbReference type="CDD" id="cd04322">
    <property type="entry name" value="LysRS_N"/>
    <property type="match status" value="1"/>
</dbReference>
<evidence type="ECO:0000256" key="2">
    <source>
        <dbReference type="ARBA" id="ARBA00013166"/>
    </source>
</evidence>
<evidence type="ECO:0000313" key="12">
    <source>
        <dbReference type="EMBL" id="VDO79753.1"/>
    </source>
</evidence>
<accession>A0A183I922</accession>
<dbReference type="SUPFAM" id="SSF55681">
    <property type="entry name" value="Class II aaRS and biotin synthetases"/>
    <property type="match status" value="1"/>
</dbReference>
<evidence type="ECO:0000256" key="7">
    <source>
        <dbReference type="ARBA" id="ARBA00022917"/>
    </source>
</evidence>
<dbReference type="Gene3D" id="3.30.930.10">
    <property type="entry name" value="Bira Bifunctional Protein, Domain 2"/>
    <property type="match status" value="1"/>
</dbReference>
<evidence type="ECO:0000259" key="11">
    <source>
        <dbReference type="PROSITE" id="PS50862"/>
    </source>
</evidence>
<dbReference type="GO" id="GO:0004824">
    <property type="term" value="F:lysine-tRNA ligase activity"/>
    <property type="evidence" value="ECO:0007669"/>
    <property type="project" value="UniProtKB-EC"/>
</dbReference>
<evidence type="ECO:0000256" key="4">
    <source>
        <dbReference type="ARBA" id="ARBA00022598"/>
    </source>
</evidence>
<dbReference type="PANTHER" id="PTHR42918">
    <property type="entry name" value="LYSYL-TRNA SYNTHETASE"/>
    <property type="match status" value="1"/>
</dbReference>
<reference evidence="12 13" key="2">
    <citation type="submission" date="2018-11" db="EMBL/GenBank/DDBJ databases">
        <authorList>
            <consortium name="Pathogen Informatics"/>
        </authorList>
    </citation>
    <scope>NUCLEOTIDE SEQUENCE [LARGE SCALE GENOMIC DNA]</scope>
</reference>
<evidence type="ECO:0000313" key="13">
    <source>
        <dbReference type="Proteomes" id="UP000270296"/>
    </source>
</evidence>
<proteinExistence type="inferred from homology"/>
<keyword evidence="7" id="KW-0648">Protein biosynthesis</keyword>
<evidence type="ECO:0000256" key="1">
    <source>
        <dbReference type="ARBA" id="ARBA00008226"/>
    </source>
</evidence>
<dbReference type="PANTHER" id="PTHR42918:SF9">
    <property type="entry name" value="LYSINE--TRNA LIGASE"/>
    <property type="match status" value="1"/>
</dbReference>
<dbReference type="InterPro" id="IPR044136">
    <property type="entry name" value="Lys-tRNA-ligase_II_N"/>
</dbReference>
<dbReference type="GO" id="GO:0017101">
    <property type="term" value="C:aminoacyl-tRNA synthetase multienzyme complex"/>
    <property type="evidence" value="ECO:0007669"/>
    <property type="project" value="TreeGrafter"/>
</dbReference>
<evidence type="ECO:0000256" key="6">
    <source>
        <dbReference type="ARBA" id="ARBA00022840"/>
    </source>
</evidence>